<name>A0ABU2FS79_9EURY</name>
<evidence type="ECO:0000313" key="1">
    <source>
        <dbReference type="EMBL" id="MDS0283102.1"/>
    </source>
</evidence>
<accession>A0ABU2FS79</accession>
<reference evidence="1 2" key="1">
    <citation type="submission" date="2022-06" db="EMBL/GenBank/DDBJ databases">
        <title>Halomicroarcula sp. a new haloarchaeum isolate from saline soil.</title>
        <authorList>
            <person name="Strakova D."/>
            <person name="Galisteo C."/>
            <person name="Sanchez-Porro C."/>
            <person name="Ventosa A."/>
        </authorList>
    </citation>
    <scope>NUCLEOTIDE SEQUENCE [LARGE SCALE GENOMIC DNA]</scope>
    <source>
        <strain evidence="1 2">S3CR25-11</strain>
    </source>
</reference>
<gene>
    <name evidence="1" type="ORF">NDI86_13295</name>
</gene>
<dbReference type="PROSITE" id="PS51257">
    <property type="entry name" value="PROKAR_LIPOPROTEIN"/>
    <property type="match status" value="1"/>
</dbReference>
<dbReference type="EMBL" id="JAMQOS010000004">
    <property type="protein sequence ID" value="MDS0283102.1"/>
    <property type="molecule type" value="Genomic_DNA"/>
</dbReference>
<dbReference type="InterPro" id="IPR045396">
    <property type="entry name" value="DUF6517"/>
</dbReference>
<sequence length="210" mass="22519">MRTKRTGAILALTLVVSVSGCLGLVLGGGATFVASEATVEDSEGVGYEHNETKWINETRTVEGGGQEREITVSSVANVYLNRTEGDDIPEGAFVTVSSPTVSVAGQAMNPVGDWDNERVVTEFSGELDDYGEISNVSERSSENKTVLGSETTVSTFDATIEREGNVSKQILIRAAKVEHDGDYVMAFAVYDTGDEANAADIDELFERIEH</sequence>
<protein>
    <submittedName>
        <fullName evidence="1">DUF6517 family protein</fullName>
    </submittedName>
</protein>
<keyword evidence="2" id="KW-1185">Reference proteome</keyword>
<proteinExistence type="predicted"/>
<comment type="caution">
    <text evidence="1">The sequence shown here is derived from an EMBL/GenBank/DDBJ whole genome shotgun (WGS) entry which is preliminary data.</text>
</comment>
<dbReference type="RefSeq" id="WP_310900938.1">
    <property type="nucleotide sequence ID" value="NZ_JAMQOS010000004.1"/>
</dbReference>
<organism evidence="1 2">
    <name type="scientific">Haloarcula onubensis</name>
    <dbReference type="NCBI Taxonomy" id="2950539"/>
    <lineage>
        <taxon>Archaea</taxon>
        <taxon>Methanobacteriati</taxon>
        <taxon>Methanobacteriota</taxon>
        <taxon>Stenosarchaea group</taxon>
        <taxon>Halobacteria</taxon>
        <taxon>Halobacteriales</taxon>
        <taxon>Haloarculaceae</taxon>
        <taxon>Haloarcula</taxon>
    </lineage>
</organism>
<dbReference type="Pfam" id="PF20127">
    <property type="entry name" value="DUF6517"/>
    <property type="match status" value="1"/>
</dbReference>
<dbReference type="Proteomes" id="UP001268864">
    <property type="component" value="Unassembled WGS sequence"/>
</dbReference>
<evidence type="ECO:0000313" key="2">
    <source>
        <dbReference type="Proteomes" id="UP001268864"/>
    </source>
</evidence>